<keyword evidence="8 12" id="KW-0675">Receptor</keyword>
<dbReference type="SUPFAM" id="SSF56935">
    <property type="entry name" value="Porins"/>
    <property type="match status" value="1"/>
</dbReference>
<name>A0ABV2EJJ3_9CAUL</name>
<dbReference type="PANTHER" id="PTHR30069">
    <property type="entry name" value="TONB-DEPENDENT OUTER MEMBRANE RECEPTOR"/>
    <property type="match status" value="1"/>
</dbReference>
<evidence type="ECO:0000256" key="7">
    <source>
        <dbReference type="ARBA" id="ARBA00023136"/>
    </source>
</evidence>
<evidence type="ECO:0000256" key="5">
    <source>
        <dbReference type="ARBA" id="ARBA00022729"/>
    </source>
</evidence>
<dbReference type="InterPro" id="IPR036942">
    <property type="entry name" value="Beta-barrel_TonB_sf"/>
</dbReference>
<evidence type="ECO:0000256" key="3">
    <source>
        <dbReference type="ARBA" id="ARBA00022452"/>
    </source>
</evidence>
<evidence type="ECO:0000313" key="13">
    <source>
        <dbReference type="Proteomes" id="UP001549110"/>
    </source>
</evidence>
<keyword evidence="7" id="KW-0472">Membrane</keyword>
<keyword evidence="4" id="KW-0812">Transmembrane</keyword>
<evidence type="ECO:0000256" key="6">
    <source>
        <dbReference type="ARBA" id="ARBA00023077"/>
    </source>
</evidence>
<keyword evidence="9" id="KW-0998">Cell outer membrane</keyword>
<dbReference type="Pfam" id="PF00593">
    <property type="entry name" value="TonB_dep_Rec_b-barrel"/>
    <property type="match status" value="1"/>
</dbReference>
<feature type="domain" description="TonB-dependent receptor-like beta-barrel" evidence="11">
    <location>
        <begin position="234"/>
        <end position="627"/>
    </location>
</feature>
<proteinExistence type="predicted"/>
<keyword evidence="6" id="KW-0798">TonB box</keyword>
<dbReference type="InterPro" id="IPR000531">
    <property type="entry name" value="Beta-barrel_TonB"/>
</dbReference>
<keyword evidence="3" id="KW-1134">Transmembrane beta strand</keyword>
<keyword evidence="2" id="KW-0813">Transport</keyword>
<dbReference type="EMBL" id="JBEPLU010000001">
    <property type="protein sequence ID" value="MET3527214.1"/>
    <property type="molecule type" value="Genomic_DNA"/>
</dbReference>
<dbReference type="PANTHER" id="PTHR30069:SF29">
    <property type="entry name" value="HEMOGLOBIN AND HEMOGLOBIN-HAPTOGLOBIN-BINDING PROTEIN 1-RELATED"/>
    <property type="match status" value="1"/>
</dbReference>
<evidence type="ECO:0000313" key="12">
    <source>
        <dbReference type="EMBL" id="MET3527214.1"/>
    </source>
</evidence>
<keyword evidence="13" id="KW-1185">Reference proteome</keyword>
<evidence type="ECO:0000259" key="11">
    <source>
        <dbReference type="Pfam" id="PF00593"/>
    </source>
</evidence>
<feature type="signal peptide" evidence="10">
    <location>
        <begin position="1"/>
        <end position="19"/>
    </location>
</feature>
<evidence type="ECO:0000256" key="2">
    <source>
        <dbReference type="ARBA" id="ARBA00022448"/>
    </source>
</evidence>
<dbReference type="Proteomes" id="UP001549110">
    <property type="component" value="Unassembled WGS sequence"/>
</dbReference>
<keyword evidence="5 10" id="KW-0732">Signal</keyword>
<dbReference type="Gene3D" id="2.40.170.20">
    <property type="entry name" value="TonB-dependent receptor, beta-barrel domain"/>
    <property type="match status" value="1"/>
</dbReference>
<sequence length="672" mass="72973">MIVPALASALALAAPPAPTAGASAAGVISYPPGFFAAAQPANAEEMLLRLPGFNLDLGEDVRGFEGAAGNVLIDGQRPATKTDSLEEILRRIPASQVARIDLIRGGAPGVDMQGKAILANVVRKPGAGFRGLAALSARSVYDGRGNLSGRIELSGGANDRTWDASAVVGSGVDDGAGEGPEVRLGPDGASLRLSDVDSEGDTLQEILTASYSAPLLGGRAKVNGRLFNDNFKFDESNTITFPSPAFETTILHQDEFQTELGGNFLRDFGPKTSLELVAIRQDAQIDITEDFAAAAGKAAFALDRRTSESIGRGVIKHRPSDRLSFELGGEAALNVLKSRTSYAEDDVPVDLPAANVRVEERRGEAFVKATWRANPKWTFEGGLRYEASAIESSGDVGLEKTLYYAKPRLAVTWATTRSTQLRFRFERVVDQLDFDDFVADSSLNTGVVTAGNPDLVPEQAWVAEAAIEQRFPGGAVVVVTARRSLIDDVIDRAPVFLPTGVFDAPSNIGDGTKDELLLTATLPFDPVGLRGVTLRGQATWRHSETTDPTTGEEREISGLRPVEWEAHLTHDLPAYRFNWGVDVFGGWRETYYRFNEISTDKLKTYVVPFAEWKPRRDIVLRAEIQNVTSRGFRHTRVVYDGPRDTSPVAFINDRDIQVGPMYWFRIRKTFGS</sequence>
<organism evidence="12 13">
    <name type="scientific">Phenylobacterium koreense</name>
    <dbReference type="NCBI Taxonomy" id="266125"/>
    <lineage>
        <taxon>Bacteria</taxon>
        <taxon>Pseudomonadati</taxon>
        <taxon>Pseudomonadota</taxon>
        <taxon>Alphaproteobacteria</taxon>
        <taxon>Caulobacterales</taxon>
        <taxon>Caulobacteraceae</taxon>
        <taxon>Phenylobacterium</taxon>
    </lineage>
</organism>
<feature type="chain" id="PRO_5045571176" evidence="10">
    <location>
        <begin position="20"/>
        <end position="672"/>
    </location>
</feature>
<gene>
    <name evidence="12" type="ORF">ABID41_002309</name>
</gene>
<reference evidence="12 13" key="1">
    <citation type="submission" date="2024-06" db="EMBL/GenBank/DDBJ databases">
        <title>Genomic Encyclopedia of Type Strains, Phase IV (KMG-IV): sequencing the most valuable type-strain genomes for metagenomic binning, comparative biology and taxonomic classification.</title>
        <authorList>
            <person name="Goeker M."/>
        </authorList>
    </citation>
    <scope>NUCLEOTIDE SEQUENCE [LARGE SCALE GENOMIC DNA]</scope>
    <source>
        <strain evidence="12 13">DSM 17809</strain>
    </source>
</reference>
<comment type="subcellular location">
    <subcellularLocation>
        <location evidence="1">Cell outer membrane</location>
        <topology evidence="1">Multi-pass membrane protein</topology>
    </subcellularLocation>
</comment>
<accession>A0ABV2EJJ3</accession>
<comment type="caution">
    <text evidence="12">The sequence shown here is derived from an EMBL/GenBank/DDBJ whole genome shotgun (WGS) entry which is preliminary data.</text>
</comment>
<evidence type="ECO:0000256" key="8">
    <source>
        <dbReference type="ARBA" id="ARBA00023170"/>
    </source>
</evidence>
<dbReference type="InterPro" id="IPR039426">
    <property type="entry name" value="TonB-dep_rcpt-like"/>
</dbReference>
<evidence type="ECO:0000256" key="9">
    <source>
        <dbReference type="ARBA" id="ARBA00023237"/>
    </source>
</evidence>
<evidence type="ECO:0000256" key="1">
    <source>
        <dbReference type="ARBA" id="ARBA00004571"/>
    </source>
</evidence>
<evidence type="ECO:0000256" key="10">
    <source>
        <dbReference type="SAM" id="SignalP"/>
    </source>
</evidence>
<dbReference type="RefSeq" id="WP_354297712.1">
    <property type="nucleotide sequence ID" value="NZ_JBEPLU010000001.1"/>
</dbReference>
<evidence type="ECO:0000256" key="4">
    <source>
        <dbReference type="ARBA" id="ARBA00022692"/>
    </source>
</evidence>
<protein>
    <submittedName>
        <fullName evidence="12">Outer membrane receptor protein involved in Fe transport</fullName>
    </submittedName>
</protein>